<feature type="compositionally biased region" description="Polar residues" evidence="1">
    <location>
        <begin position="78"/>
        <end position="92"/>
    </location>
</feature>
<dbReference type="Proteomes" id="UP001066276">
    <property type="component" value="Chromosome 6"/>
</dbReference>
<feature type="compositionally biased region" description="Basic and acidic residues" evidence="1">
    <location>
        <begin position="99"/>
        <end position="115"/>
    </location>
</feature>
<feature type="region of interest" description="Disordered" evidence="1">
    <location>
        <begin position="33"/>
        <end position="121"/>
    </location>
</feature>
<organism evidence="2 3">
    <name type="scientific">Pleurodeles waltl</name>
    <name type="common">Iberian ribbed newt</name>
    <dbReference type="NCBI Taxonomy" id="8319"/>
    <lineage>
        <taxon>Eukaryota</taxon>
        <taxon>Metazoa</taxon>
        <taxon>Chordata</taxon>
        <taxon>Craniata</taxon>
        <taxon>Vertebrata</taxon>
        <taxon>Euteleostomi</taxon>
        <taxon>Amphibia</taxon>
        <taxon>Batrachia</taxon>
        <taxon>Caudata</taxon>
        <taxon>Salamandroidea</taxon>
        <taxon>Salamandridae</taxon>
        <taxon>Pleurodelinae</taxon>
        <taxon>Pleurodeles</taxon>
    </lineage>
</organism>
<dbReference type="AlphaFoldDB" id="A0AAV7R321"/>
<evidence type="ECO:0000313" key="3">
    <source>
        <dbReference type="Proteomes" id="UP001066276"/>
    </source>
</evidence>
<sequence length="170" mass="18456">MRSATLTDQELCFLSVCLVHECAFLDSQPHSLEPTLPSTSQGHFHPLPDPPQSPDPLDGDDSRNASDGDEEPDRPWSPLTSSSAPRGQSTSDIAPPDSNCDKLDPGKLLHPRSEEWTPATKVASHIAGRLRTPLDKEAHGRPRVQWALPSLDSKVALMPEINAKMATLLA</sequence>
<proteinExistence type="predicted"/>
<protein>
    <submittedName>
        <fullName evidence="2">Uncharacterized protein</fullName>
    </submittedName>
</protein>
<gene>
    <name evidence="2" type="ORF">NDU88_012971</name>
</gene>
<evidence type="ECO:0000256" key="1">
    <source>
        <dbReference type="SAM" id="MobiDB-lite"/>
    </source>
</evidence>
<keyword evidence="3" id="KW-1185">Reference proteome</keyword>
<reference evidence="2" key="1">
    <citation type="journal article" date="2022" name="bioRxiv">
        <title>Sequencing and chromosome-scale assembly of the giantPleurodeles waltlgenome.</title>
        <authorList>
            <person name="Brown T."/>
            <person name="Elewa A."/>
            <person name="Iarovenko S."/>
            <person name="Subramanian E."/>
            <person name="Araus A.J."/>
            <person name="Petzold A."/>
            <person name="Susuki M."/>
            <person name="Suzuki K.-i.T."/>
            <person name="Hayashi T."/>
            <person name="Toyoda A."/>
            <person name="Oliveira C."/>
            <person name="Osipova E."/>
            <person name="Leigh N.D."/>
            <person name="Simon A."/>
            <person name="Yun M.H."/>
        </authorList>
    </citation>
    <scope>NUCLEOTIDE SEQUENCE</scope>
    <source>
        <strain evidence="2">20211129_DDA</strain>
        <tissue evidence="2">Liver</tissue>
    </source>
</reference>
<comment type="caution">
    <text evidence="2">The sequence shown here is derived from an EMBL/GenBank/DDBJ whole genome shotgun (WGS) entry which is preliminary data.</text>
</comment>
<accession>A0AAV7R321</accession>
<dbReference type="EMBL" id="JANPWB010000010">
    <property type="protein sequence ID" value="KAJ1146708.1"/>
    <property type="molecule type" value="Genomic_DNA"/>
</dbReference>
<name>A0AAV7R321_PLEWA</name>
<evidence type="ECO:0000313" key="2">
    <source>
        <dbReference type="EMBL" id="KAJ1146708.1"/>
    </source>
</evidence>